<dbReference type="PANTHER" id="PTHR46361">
    <property type="entry name" value="ELECTRON CARRIER/ PROTEIN DISULFIDE OXIDOREDUCTASE"/>
    <property type="match status" value="1"/>
</dbReference>
<dbReference type="EMBL" id="FQYY01000003">
    <property type="protein sequence ID" value="SHI68365.1"/>
    <property type="molecule type" value="Genomic_DNA"/>
</dbReference>
<keyword evidence="1" id="KW-0732">Signal</keyword>
<dbReference type="AlphaFoldDB" id="A0A1M6D504"/>
<dbReference type="RefSeq" id="WP_143159143.1">
    <property type="nucleotide sequence ID" value="NZ_FQYY01000003.1"/>
</dbReference>
<reference evidence="3 4" key="1">
    <citation type="submission" date="2016-11" db="EMBL/GenBank/DDBJ databases">
        <authorList>
            <person name="Jaros S."/>
            <person name="Januszkiewicz K."/>
            <person name="Wedrychowicz H."/>
        </authorList>
    </citation>
    <scope>NUCLEOTIDE SEQUENCE [LARGE SCALE GENOMIC DNA]</scope>
    <source>
        <strain evidence="3 4">DSM 21425</strain>
    </source>
</reference>
<proteinExistence type="predicted"/>
<dbReference type="OrthoDB" id="526867at2"/>
<feature type="domain" description="DUF547" evidence="2">
    <location>
        <begin position="84"/>
        <end position="207"/>
    </location>
</feature>
<evidence type="ECO:0000256" key="1">
    <source>
        <dbReference type="SAM" id="SignalP"/>
    </source>
</evidence>
<evidence type="ECO:0000313" key="4">
    <source>
        <dbReference type="Proteomes" id="UP000184225"/>
    </source>
</evidence>
<dbReference type="PROSITE" id="PS51257">
    <property type="entry name" value="PROKAR_LIPOPROTEIN"/>
    <property type="match status" value="1"/>
</dbReference>
<accession>A0A1M6D504</accession>
<feature type="chain" id="PRO_5013133211" description="DUF547 domain-containing protein" evidence="1">
    <location>
        <begin position="24"/>
        <end position="272"/>
    </location>
</feature>
<dbReference type="PANTHER" id="PTHR46361:SF3">
    <property type="entry name" value="ELECTRON CARRIER_ PROTEIN DISULFIDE OXIDOREDUCTASE"/>
    <property type="match status" value="1"/>
</dbReference>
<dbReference type="InterPro" id="IPR006869">
    <property type="entry name" value="DUF547"/>
</dbReference>
<organism evidence="3 4">
    <name type="scientific">Mesonia phycicola</name>
    <dbReference type="NCBI Taxonomy" id="579105"/>
    <lineage>
        <taxon>Bacteria</taxon>
        <taxon>Pseudomonadati</taxon>
        <taxon>Bacteroidota</taxon>
        <taxon>Flavobacteriia</taxon>
        <taxon>Flavobacteriales</taxon>
        <taxon>Flavobacteriaceae</taxon>
        <taxon>Mesonia</taxon>
    </lineage>
</organism>
<dbReference type="STRING" id="579105.SAMN04488096_103305"/>
<evidence type="ECO:0000259" key="2">
    <source>
        <dbReference type="Pfam" id="PF04784"/>
    </source>
</evidence>
<feature type="signal peptide" evidence="1">
    <location>
        <begin position="1"/>
        <end position="23"/>
    </location>
</feature>
<evidence type="ECO:0000313" key="3">
    <source>
        <dbReference type="EMBL" id="SHI68365.1"/>
    </source>
</evidence>
<dbReference type="Pfam" id="PF04784">
    <property type="entry name" value="DUF547"/>
    <property type="match status" value="1"/>
</dbReference>
<protein>
    <recommendedName>
        <fullName evidence="2">DUF547 domain-containing protein</fullName>
    </recommendedName>
</protein>
<sequence length="272" mass="31675">MFNNYLKSILTVVVISHVSLLMACTDVKQKEKLTTTANYIQENVDAFKLAENFYFAVKNGENAQTYITQLENITKDNLESQLQTNDQKKAFWINIYNTYVQYLLTKNPELYEDRSNFFTEERFTIAGKKLSLDDVEHGIIRDSSVKLSMGHLKDPFASKFEKKFRVSEKDWRVHFALNCGAKSCPPVAFYKSETINEQLEKSSKTYLTKVVNYKKEVGKVYVPKLMDWFRGDFGGKDGAIKILKNYQFIPESADPEVEFLDYNWELDLKNYI</sequence>
<gene>
    <name evidence="3" type="ORF">SAMN04488096_103305</name>
</gene>
<name>A0A1M6D504_9FLAO</name>
<dbReference type="Proteomes" id="UP000184225">
    <property type="component" value="Unassembled WGS sequence"/>
</dbReference>
<keyword evidence="4" id="KW-1185">Reference proteome</keyword>